<sequence>MYGVTQADPCKGDRVQVETLGTVVDVEERAGVNGALIELDDDGHQVWVPFRFLMAAGRH</sequence>
<keyword evidence="2" id="KW-1185">Reference proteome</keyword>
<organism evidence="1 2">
    <name type="scientific">Pseudonocardia charpentierae</name>
    <dbReference type="NCBI Taxonomy" id="3075545"/>
    <lineage>
        <taxon>Bacteria</taxon>
        <taxon>Bacillati</taxon>
        <taxon>Actinomycetota</taxon>
        <taxon>Actinomycetes</taxon>
        <taxon>Pseudonocardiales</taxon>
        <taxon>Pseudonocardiaceae</taxon>
        <taxon>Pseudonocardia</taxon>
    </lineage>
</organism>
<accession>A0ABU2N6C7</accession>
<gene>
    <name evidence="1" type="ORF">RM445_06160</name>
</gene>
<dbReference type="EMBL" id="JAVREJ010000003">
    <property type="protein sequence ID" value="MDT0349107.1"/>
    <property type="molecule type" value="Genomic_DNA"/>
</dbReference>
<proteinExistence type="predicted"/>
<comment type="caution">
    <text evidence="1">The sequence shown here is derived from an EMBL/GenBank/DDBJ whole genome shotgun (WGS) entry which is preliminary data.</text>
</comment>
<reference evidence="2" key="1">
    <citation type="submission" date="2023-07" db="EMBL/GenBank/DDBJ databases">
        <title>30 novel species of actinomycetes from the DSMZ collection.</title>
        <authorList>
            <person name="Nouioui I."/>
        </authorList>
    </citation>
    <scope>NUCLEOTIDE SEQUENCE [LARGE SCALE GENOMIC DNA]</scope>
    <source>
        <strain evidence="2">DSM 45834</strain>
    </source>
</reference>
<dbReference type="RefSeq" id="WP_311555085.1">
    <property type="nucleotide sequence ID" value="NZ_JAVREJ010000003.1"/>
</dbReference>
<name>A0ABU2N6C7_9PSEU</name>
<dbReference type="Proteomes" id="UP001183202">
    <property type="component" value="Unassembled WGS sequence"/>
</dbReference>
<evidence type="ECO:0000313" key="1">
    <source>
        <dbReference type="EMBL" id="MDT0349107.1"/>
    </source>
</evidence>
<protein>
    <submittedName>
        <fullName evidence="1">Uncharacterized protein</fullName>
    </submittedName>
</protein>
<evidence type="ECO:0000313" key="2">
    <source>
        <dbReference type="Proteomes" id="UP001183202"/>
    </source>
</evidence>